<dbReference type="InterPro" id="IPR027417">
    <property type="entry name" value="P-loop_NTPase"/>
</dbReference>
<dbReference type="OMA" id="MRMILIN"/>
<dbReference type="InterPro" id="IPR011527">
    <property type="entry name" value="ABC1_TM_dom"/>
</dbReference>
<keyword evidence="7 10" id="KW-1133">Transmembrane helix</keyword>
<feature type="domain" description="ABC transmembrane type-1" evidence="12">
    <location>
        <begin position="116"/>
        <end position="364"/>
    </location>
</feature>
<evidence type="ECO:0000313" key="14">
    <source>
        <dbReference type="Proteomes" id="UP000275408"/>
    </source>
</evidence>
<feature type="compositionally biased region" description="Basic and acidic residues" evidence="9">
    <location>
        <begin position="685"/>
        <end position="696"/>
    </location>
</feature>
<keyword evidence="6" id="KW-0067">ATP-binding</keyword>
<dbReference type="GO" id="GO:0140359">
    <property type="term" value="F:ABC-type transporter activity"/>
    <property type="evidence" value="ECO:0007669"/>
    <property type="project" value="InterPro"/>
</dbReference>
<reference evidence="13 14" key="1">
    <citation type="journal article" date="2018" name="Sci. Rep.">
        <title>Comparative analysis of the Pocillopora damicornis genome highlights role of immune system in coral evolution.</title>
        <authorList>
            <person name="Cunning R."/>
            <person name="Bay R.A."/>
            <person name="Gillette P."/>
            <person name="Baker A.C."/>
            <person name="Traylor-Knowles N."/>
        </authorList>
    </citation>
    <scope>NUCLEOTIDE SEQUENCE [LARGE SCALE GENOMIC DNA]</scope>
    <source>
        <strain evidence="13">RSMAS</strain>
        <tissue evidence="13">Whole animal</tissue>
    </source>
</reference>
<feature type="transmembrane region" description="Helical" evidence="10">
    <location>
        <begin position="871"/>
        <end position="892"/>
    </location>
</feature>
<evidence type="ECO:0000259" key="12">
    <source>
        <dbReference type="PROSITE" id="PS50929"/>
    </source>
</evidence>
<dbReference type="GO" id="GO:0016020">
    <property type="term" value="C:membrane"/>
    <property type="evidence" value="ECO:0007669"/>
    <property type="project" value="UniProtKB-SubCell"/>
</dbReference>
<feature type="domain" description="ABC transmembrane type-1" evidence="12">
    <location>
        <begin position="737"/>
        <end position="1012"/>
    </location>
</feature>
<dbReference type="InterPro" id="IPR003439">
    <property type="entry name" value="ABC_transporter-like_ATP-bd"/>
</dbReference>
<dbReference type="InterPro" id="IPR036640">
    <property type="entry name" value="ABC1_TM_sf"/>
</dbReference>
<evidence type="ECO:0000256" key="9">
    <source>
        <dbReference type="SAM" id="MobiDB-lite"/>
    </source>
</evidence>
<dbReference type="CDD" id="cd03244">
    <property type="entry name" value="ABCC_MRP_domain2"/>
    <property type="match status" value="1"/>
</dbReference>
<evidence type="ECO:0000256" key="8">
    <source>
        <dbReference type="ARBA" id="ARBA00023136"/>
    </source>
</evidence>
<keyword evidence="5" id="KW-0547">Nucleotide-binding</keyword>
<keyword evidence="3" id="KW-0813">Transport</keyword>
<keyword evidence="4 10" id="KW-0812">Transmembrane</keyword>
<dbReference type="InterPro" id="IPR003593">
    <property type="entry name" value="AAA+_ATPase"/>
</dbReference>
<feature type="region of interest" description="Disordered" evidence="9">
    <location>
        <begin position="404"/>
        <end position="437"/>
    </location>
</feature>
<protein>
    <recommendedName>
        <fullName evidence="15">Multidrug resistance-associated protein 4</fullName>
    </recommendedName>
</protein>
<dbReference type="FunFam" id="1.20.1560.10:FF:000017">
    <property type="entry name" value="Cystic fibrosis transmembrane conductance regulator"/>
    <property type="match status" value="1"/>
</dbReference>
<dbReference type="PROSITE" id="PS00211">
    <property type="entry name" value="ABC_TRANSPORTER_1"/>
    <property type="match status" value="1"/>
</dbReference>
<feature type="region of interest" description="Disordered" evidence="9">
    <location>
        <begin position="678"/>
        <end position="704"/>
    </location>
</feature>
<accession>A0A3M6TJG4</accession>
<comment type="caution">
    <text evidence="13">The sequence shown here is derived from an EMBL/GenBank/DDBJ whole genome shotgun (WGS) entry which is preliminary data.</text>
</comment>
<dbReference type="InterPro" id="IPR050173">
    <property type="entry name" value="ABC_transporter_C-like"/>
</dbReference>
<keyword evidence="14" id="KW-1185">Reference proteome</keyword>
<evidence type="ECO:0000256" key="5">
    <source>
        <dbReference type="ARBA" id="ARBA00022741"/>
    </source>
</evidence>
<dbReference type="PROSITE" id="PS50929">
    <property type="entry name" value="ABC_TM1F"/>
    <property type="match status" value="2"/>
</dbReference>
<feature type="domain" description="ABC transporter" evidence="11">
    <location>
        <begin position="1048"/>
        <end position="1281"/>
    </location>
</feature>
<comment type="similarity">
    <text evidence="2">Belongs to the ABC transporter superfamily. ABCC family. Conjugate transporter (TC 3.A.1.208) subfamily.</text>
</comment>
<keyword evidence="8 10" id="KW-0472">Membrane</keyword>
<dbReference type="EMBL" id="RCHS01003494">
    <property type="protein sequence ID" value="RMX41418.1"/>
    <property type="molecule type" value="Genomic_DNA"/>
</dbReference>
<dbReference type="OrthoDB" id="6500128at2759"/>
<dbReference type="FunFam" id="1.20.1560.10:FF:000014">
    <property type="entry name" value="Multidrug resistance-associated protein member 4"/>
    <property type="match status" value="1"/>
</dbReference>
<dbReference type="FunFam" id="3.40.50.300:FF:001726">
    <property type="entry name" value="Multidrug resistance-associated protein 4"/>
    <property type="match status" value="1"/>
</dbReference>
<feature type="transmembrane region" description="Helical" evidence="10">
    <location>
        <begin position="116"/>
        <end position="132"/>
    </location>
</feature>
<evidence type="ECO:0000256" key="7">
    <source>
        <dbReference type="ARBA" id="ARBA00022989"/>
    </source>
</evidence>
<dbReference type="STRING" id="46731.A0A3M6TJG4"/>
<dbReference type="Gene3D" id="3.40.50.300">
    <property type="entry name" value="P-loop containing nucleotide triphosphate hydrolases"/>
    <property type="match status" value="2"/>
</dbReference>
<dbReference type="SUPFAM" id="SSF90123">
    <property type="entry name" value="ABC transporter transmembrane region"/>
    <property type="match status" value="2"/>
</dbReference>
<dbReference type="FunFam" id="3.40.50.300:FF:000163">
    <property type="entry name" value="Multidrug resistance-associated protein member 4"/>
    <property type="match status" value="1"/>
</dbReference>
<dbReference type="CDD" id="cd03250">
    <property type="entry name" value="ABCC_MRP_domain1"/>
    <property type="match status" value="1"/>
</dbReference>
<evidence type="ECO:0000259" key="11">
    <source>
        <dbReference type="PROSITE" id="PS50893"/>
    </source>
</evidence>
<dbReference type="SUPFAM" id="SSF52540">
    <property type="entry name" value="P-loop containing nucleoside triphosphate hydrolases"/>
    <property type="match status" value="2"/>
</dbReference>
<dbReference type="PANTHER" id="PTHR24223:SF456">
    <property type="entry name" value="MULTIDRUG RESISTANCE-ASSOCIATED PROTEIN LETHAL(2)03659"/>
    <property type="match status" value="1"/>
</dbReference>
<proteinExistence type="inferred from homology"/>
<dbReference type="Proteomes" id="UP000275408">
    <property type="component" value="Unassembled WGS sequence"/>
</dbReference>
<evidence type="ECO:0000256" key="6">
    <source>
        <dbReference type="ARBA" id="ARBA00022840"/>
    </source>
</evidence>
<evidence type="ECO:0000256" key="2">
    <source>
        <dbReference type="ARBA" id="ARBA00009726"/>
    </source>
</evidence>
<evidence type="ECO:0000256" key="3">
    <source>
        <dbReference type="ARBA" id="ARBA00022448"/>
    </source>
</evidence>
<dbReference type="PROSITE" id="PS50893">
    <property type="entry name" value="ABC_TRANSPORTER_2"/>
    <property type="match status" value="2"/>
</dbReference>
<dbReference type="SMART" id="SM00382">
    <property type="entry name" value="AAA"/>
    <property type="match status" value="2"/>
</dbReference>
<feature type="transmembrane region" description="Helical" evidence="10">
    <location>
        <begin position="228"/>
        <end position="254"/>
    </location>
</feature>
<evidence type="ECO:0000256" key="1">
    <source>
        <dbReference type="ARBA" id="ARBA00004141"/>
    </source>
</evidence>
<dbReference type="PANTHER" id="PTHR24223">
    <property type="entry name" value="ATP-BINDING CASSETTE SUB-FAMILY C"/>
    <property type="match status" value="1"/>
</dbReference>
<feature type="transmembrane region" description="Helical" evidence="10">
    <location>
        <begin position="772"/>
        <end position="797"/>
    </location>
</feature>
<gene>
    <name evidence="13" type="ORF">pdam_00013508</name>
</gene>
<sequence>MVKNDYEKVNSDEEGKNNVNPVLNANIFSRITIWWMNKIFVTGNKRPLEEDDLFPLLEEDKSEVLTENLQEEWDKELKKRHQGKRPRFWKALMRVCPWYEYFSIVALVLTDMANRMTLPVLLGFLISYLMGIRQLDVSFKYILPTFICITSLGRNLAQHHYQNRSALLGMRFRAAATGLLYKKVLRMSQSKLAKITSGHVINLVSNDIQRLDLATQNLFASLRSPFDLVVLGILLWTLIGWQAVTGLAFALILIPYEAEMTGWVAKLRMQAARVTDKRLAVMNEIVSGIRAVKMYAWEWPYRDAVRAIRRSELSFLRKIYNILSTFASLQHTYDSVICLIAFITLIFTGIRLTPFNVFTMVGLLSENRRSLVYGLTDGMQLIADCFASLERIESFLLIEELNGNGNGKEENHPEETTGNENGDEEKATDKESSSGKPFLKASNITCHWNGQNEASVLNDVSLEVTEERLLLVTGPVGCGKSSLLLAFLDELPPSTGKITHNGRIVYVPQTAWVYSGTLRDNILFNQPFDQEKYDKTIEACDLKKDIAMLPEGDKTLLGERGASLSGGQRARVNLARAVYSDGDIYLMDDPLSAVDAKVGKHIFENCINGLLSNKVRVLVTHQLQYMKSADYIVILNKGSVVKQGKYEQMKEAGLDIESLEKEFELGHEKYHEVEGGKVTVTSDQENSKRAERRESDCSSGLAGKGMTASQEDRIVGTISAKLYWNYFRAGLHGILLLALLLLFLIAQASIISPNLWLVHLTRMKWVEQKHKLNLIIYGSLVGGALFLAVLRGLLYYYTTLRCSENLHDRMVLSMLQSPVYFFDTNPSGRILNRFSKDIGIVDEFLPPTSLLAVQYILQTLASVCVTCATNYWAVIGVIPMIIGFFGINRYYLKTSREIKRMEAISQSPVLAHLADTLEGIIIIRTYHMEDKFMQDFNEVQDRRSQIWFLVPHSARWMGIRLDFVCTLFVAISTFTGVFSTTDAGTLGLSLVYAISTVGQLQFAMRQTADVENMMTAVERVITYTELPKEPTYDINNKPPPDWPQEGALRFEDLSLTYYEGGPQVLRKISININAREKVGVAGRTGAGKSSLVSALFRMPEPAGNIYIDDLALSSFNVQSTRPVISVITQNPTLFSGPLRINLDPFSRFSDAEVWSVLEQVQMKSKIMELPGELYFELSESGNNFGVGERQLLCLARSLLNKNKIIVMDEATANVDFSTDRRIQETIRSKFQDCTVITIAHRLNTIIDYDKVLVMDKGTVVEYDKPSVLLQNKDGVLTELFRNQQVALS</sequence>
<dbReference type="GO" id="GO:0016887">
    <property type="term" value="F:ATP hydrolysis activity"/>
    <property type="evidence" value="ECO:0007669"/>
    <property type="project" value="InterPro"/>
</dbReference>
<dbReference type="Pfam" id="PF00005">
    <property type="entry name" value="ABC_tran"/>
    <property type="match status" value="2"/>
</dbReference>
<feature type="transmembrane region" description="Helical" evidence="10">
    <location>
        <begin position="961"/>
        <end position="980"/>
    </location>
</feature>
<feature type="transmembrane region" description="Helical" evidence="10">
    <location>
        <begin position="729"/>
        <end position="751"/>
    </location>
</feature>
<dbReference type="InterPro" id="IPR017871">
    <property type="entry name" value="ABC_transporter-like_CS"/>
</dbReference>
<comment type="subcellular location">
    <subcellularLocation>
        <location evidence="1">Membrane</location>
        <topology evidence="1">Multi-pass membrane protein</topology>
    </subcellularLocation>
</comment>
<evidence type="ECO:0000313" key="13">
    <source>
        <dbReference type="EMBL" id="RMX41418.1"/>
    </source>
</evidence>
<evidence type="ECO:0000256" key="4">
    <source>
        <dbReference type="ARBA" id="ARBA00022692"/>
    </source>
</evidence>
<dbReference type="Pfam" id="PF00664">
    <property type="entry name" value="ABC_membrane"/>
    <property type="match status" value="2"/>
</dbReference>
<dbReference type="Gene3D" id="1.20.1560.10">
    <property type="entry name" value="ABC transporter type 1, transmembrane domain"/>
    <property type="match status" value="2"/>
</dbReference>
<evidence type="ECO:0008006" key="15">
    <source>
        <dbReference type="Google" id="ProtNLM"/>
    </source>
</evidence>
<dbReference type="InterPro" id="IPR044746">
    <property type="entry name" value="ABCC_6TM_D1"/>
</dbReference>
<evidence type="ECO:0000256" key="10">
    <source>
        <dbReference type="SAM" id="Phobius"/>
    </source>
</evidence>
<dbReference type="GO" id="GO:0005524">
    <property type="term" value="F:ATP binding"/>
    <property type="evidence" value="ECO:0007669"/>
    <property type="project" value="UniProtKB-KW"/>
</dbReference>
<organism evidence="13 14">
    <name type="scientific">Pocillopora damicornis</name>
    <name type="common">Cauliflower coral</name>
    <name type="synonym">Millepora damicornis</name>
    <dbReference type="NCBI Taxonomy" id="46731"/>
    <lineage>
        <taxon>Eukaryota</taxon>
        <taxon>Metazoa</taxon>
        <taxon>Cnidaria</taxon>
        <taxon>Anthozoa</taxon>
        <taxon>Hexacorallia</taxon>
        <taxon>Scleractinia</taxon>
        <taxon>Astrocoeniina</taxon>
        <taxon>Pocilloporidae</taxon>
        <taxon>Pocillopora</taxon>
    </lineage>
</organism>
<name>A0A3M6TJG4_POCDA</name>
<dbReference type="CDD" id="cd18579">
    <property type="entry name" value="ABC_6TM_ABCC_D1"/>
    <property type="match status" value="1"/>
</dbReference>
<feature type="compositionally biased region" description="Basic and acidic residues" evidence="9">
    <location>
        <begin position="424"/>
        <end position="433"/>
    </location>
</feature>
<feature type="domain" description="ABC transporter" evidence="11">
    <location>
        <begin position="439"/>
        <end position="662"/>
    </location>
</feature>